<name>A0ACB8GFZ4_9SAUR</name>
<evidence type="ECO:0000313" key="1">
    <source>
        <dbReference type="EMBL" id="KAH8018089.1"/>
    </source>
</evidence>
<dbReference type="EMBL" id="CM037614">
    <property type="protein sequence ID" value="KAH8018089.1"/>
    <property type="molecule type" value="Genomic_DNA"/>
</dbReference>
<reference evidence="1" key="1">
    <citation type="submission" date="2021-08" db="EMBL/GenBank/DDBJ databases">
        <title>The first chromosome-level gecko genome reveals the dynamic sex chromosomes of Neotropical dwarf geckos (Sphaerodactylidae: Sphaerodactylus).</title>
        <authorList>
            <person name="Pinto B.J."/>
            <person name="Keating S.E."/>
            <person name="Gamble T."/>
        </authorList>
    </citation>
    <scope>NUCLEOTIDE SEQUENCE</scope>
    <source>
        <strain evidence="1">TG3544</strain>
    </source>
</reference>
<accession>A0ACB8GFZ4</accession>
<gene>
    <name evidence="1" type="ORF">K3G42_033664</name>
</gene>
<comment type="caution">
    <text evidence="1">The sequence shown here is derived from an EMBL/GenBank/DDBJ whole genome shotgun (WGS) entry which is preliminary data.</text>
</comment>
<dbReference type="Proteomes" id="UP000827872">
    <property type="component" value="Linkage Group LG01"/>
</dbReference>
<keyword evidence="2" id="KW-1185">Reference proteome</keyword>
<organism evidence="1 2">
    <name type="scientific">Sphaerodactylus townsendi</name>
    <dbReference type="NCBI Taxonomy" id="933632"/>
    <lineage>
        <taxon>Eukaryota</taxon>
        <taxon>Metazoa</taxon>
        <taxon>Chordata</taxon>
        <taxon>Craniata</taxon>
        <taxon>Vertebrata</taxon>
        <taxon>Euteleostomi</taxon>
        <taxon>Lepidosauria</taxon>
        <taxon>Squamata</taxon>
        <taxon>Bifurcata</taxon>
        <taxon>Gekkota</taxon>
        <taxon>Sphaerodactylidae</taxon>
        <taxon>Sphaerodactylus</taxon>
    </lineage>
</organism>
<evidence type="ECO:0000313" key="2">
    <source>
        <dbReference type="Proteomes" id="UP000827872"/>
    </source>
</evidence>
<protein>
    <submittedName>
        <fullName evidence="1">Uncharacterized protein</fullName>
    </submittedName>
</protein>
<proteinExistence type="predicted"/>
<sequence length="390" mass="42174">MAPSKRSRDLEEVCSPPANKQLKIDDFLVGGNSTISNSAGLEFAVPVSNRFTLLQTDSNCPVDHSVTISPVEEHGTTNAPINHAPGCVGEQGVNSPINPEKDLASNYDSVSMSNDQLVNPEPDLQSLCILAAASLQEILSSFKNVAGKIDNLKELIESNIHTQSYNRCTGCTQSSISYKQSAHRGEVATDCPSPRRDYFGNTISKPPSSQGHLRQFLTLLPKQVGCNQNPIEDPLFFCQQVDNNLTTRPAGIPDPCLPAAAPQTKISETCSLLPSLECIPRDHSSSSPSELETYPVISNEELELDPRAFRDVYIPTQTEGLSWAQELMSVNIGINSNSSNCSPTAGESHGFTHVSTSFQNRSHLQATNSGTNGCVYEDINGSLNKLIELD</sequence>